<keyword evidence="3" id="KW-0547">Nucleotide-binding</keyword>
<dbReference type="GO" id="GO:0006271">
    <property type="term" value="P:DNA strand elongation involved in DNA replication"/>
    <property type="evidence" value="ECO:0007669"/>
    <property type="project" value="TreeGrafter"/>
</dbReference>
<evidence type="ECO:0000256" key="1">
    <source>
        <dbReference type="ARBA" id="ARBA00008010"/>
    </source>
</evidence>
<dbReference type="InterPro" id="IPR031327">
    <property type="entry name" value="MCM"/>
</dbReference>
<dbReference type="GO" id="GO:0003697">
    <property type="term" value="F:single-stranded DNA binding"/>
    <property type="evidence" value="ECO:0007669"/>
    <property type="project" value="TreeGrafter"/>
</dbReference>
<proteinExistence type="inferred from homology"/>
<evidence type="ECO:0000256" key="2">
    <source>
        <dbReference type="ARBA" id="ARBA00022705"/>
    </source>
</evidence>
<feature type="non-terminal residue" evidence="6">
    <location>
        <position position="1"/>
    </location>
</feature>
<dbReference type="PANTHER" id="PTHR11630:SF66">
    <property type="entry name" value="DNA REPLICATION LICENSING FACTOR MCM4"/>
    <property type="match status" value="1"/>
</dbReference>
<evidence type="ECO:0000313" key="6">
    <source>
        <dbReference type="EMBL" id="KAI7741224.1"/>
    </source>
</evidence>
<keyword evidence="7" id="KW-1185">Reference proteome</keyword>
<dbReference type="Proteomes" id="UP001206925">
    <property type="component" value="Unassembled WGS sequence"/>
</dbReference>
<feature type="domain" description="MCM C-terminal AAA(+) ATPase" evidence="5">
    <location>
        <begin position="65"/>
        <end position="107"/>
    </location>
</feature>
<dbReference type="GO" id="GO:0017116">
    <property type="term" value="F:single-stranded DNA helicase activity"/>
    <property type="evidence" value="ECO:0007669"/>
    <property type="project" value="TreeGrafter"/>
</dbReference>
<dbReference type="PROSITE" id="PS50051">
    <property type="entry name" value="MCM_2"/>
    <property type="match status" value="1"/>
</dbReference>
<dbReference type="GO" id="GO:0005634">
    <property type="term" value="C:nucleus"/>
    <property type="evidence" value="ECO:0007669"/>
    <property type="project" value="TreeGrafter"/>
</dbReference>
<comment type="similarity">
    <text evidence="1">Belongs to the MCM family.</text>
</comment>
<keyword evidence="2" id="KW-0235">DNA replication</keyword>
<dbReference type="Pfam" id="PF00493">
    <property type="entry name" value="MCM"/>
    <property type="match status" value="1"/>
</dbReference>
<reference evidence="6" key="1">
    <citation type="submission" date="2022-06" db="EMBL/GenBank/DDBJ databases">
        <title>Uncovering the hologenomic basis of an extraordinary plant invasion.</title>
        <authorList>
            <person name="Bieker V.C."/>
            <person name="Martin M.D."/>
            <person name="Gilbert T."/>
            <person name="Hodgins K."/>
            <person name="Battlay P."/>
            <person name="Petersen B."/>
            <person name="Wilson J."/>
        </authorList>
    </citation>
    <scope>NUCLEOTIDE SEQUENCE</scope>
    <source>
        <strain evidence="6">AA19_3_7</strain>
        <tissue evidence="6">Leaf</tissue>
    </source>
</reference>
<protein>
    <recommendedName>
        <fullName evidence="5">MCM C-terminal AAA(+) ATPase domain-containing protein</fullName>
    </recommendedName>
</protein>
<evidence type="ECO:0000313" key="7">
    <source>
        <dbReference type="Proteomes" id="UP001206925"/>
    </source>
</evidence>
<dbReference type="PANTHER" id="PTHR11630">
    <property type="entry name" value="DNA REPLICATION LICENSING FACTOR MCM FAMILY MEMBER"/>
    <property type="match status" value="1"/>
</dbReference>
<dbReference type="AlphaFoldDB" id="A0AAD5CGT3"/>
<organism evidence="6 7">
    <name type="scientific">Ambrosia artemisiifolia</name>
    <name type="common">Common ragweed</name>
    <dbReference type="NCBI Taxonomy" id="4212"/>
    <lineage>
        <taxon>Eukaryota</taxon>
        <taxon>Viridiplantae</taxon>
        <taxon>Streptophyta</taxon>
        <taxon>Embryophyta</taxon>
        <taxon>Tracheophyta</taxon>
        <taxon>Spermatophyta</taxon>
        <taxon>Magnoliopsida</taxon>
        <taxon>eudicotyledons</taxon>
        <taxon>Gunneridae</taxon>
        <taxon>Pentapetalae</taxon>
        <taxon>asterids</taxon>
        <taxon>campanulids</taxon>
        <taxon>Asterales</taxon>
        <taxon>Asteraceae</taxon>
        <taxon>Asteroideae</taxon>
        <taxon>Heliantheae alliance</taxon>
        <taxon>Heliantheae</taxon>
        <taxon>Ambrosia</taxon>
    </lineage>
</organism>
<accession>A0AAD5CGT3</accession>
<dbReference type="InterPro" id="IPR001208">
    <property type="entry name" value="MCM_dom"/>
</dbReference>
<name>A0AAD5CGT3_AMBAR</name>
<sequence>VNPSSATCSDDNGGRPCWLDGDGVASVNWNISRGPIRIHPLKGVRAEKIIKATLFVLSQYHSLLKSQLLEYIHKLAPRGIYTSGRGTSAVGLTGYVAEDPETGETIV</sequence>
<dbReference type="GO" id="GO:0005524">
    <property type="term" value="F:ATP binding"/>
    <property type="evidence" value="ECO:0007669"/>
    <property type="project" value="UniProtKB-KW"/>
</dbReference>
<dbReference type="GO" id="GO:1902975">
    <property type="term" value="P:mitotic DNA replication initiation"/>
    <property type="evidence" value="ECO:0007669"/>
    <property type="project" value="TreeGrafter"/>
</dbReference>
<dbReference type="InterPro" id="IPR027417">
    <property type="entry name" value="P-loop_NTPase"/>
</dbReference>
<gene>
    <name evidence="6" type="ORF">M8C21_023834</name>
</gene>
<keyword evidence="4" id="KW-0067">ATP-binding</keyword>
<evidence type="ECO:0000256" key="3">
    <source>
        <dbReference type="ARBA" id="ARBA00022741"/>
    </source>
</evidence>
<evidence type="ECO:0000259" key="5">
    <source>
        <dbReference type="PROSITE" id="PS50051"/>
    </source>
</evidence>
<dbReference type="EMBL" id="JAMZMK010008234">
    <property type="protein sequence ID" value="KAI7741224.1"/>
    <property type="molecule type" value="Genomic_DNA"/>
</dbReference>
<comment type="caution">
    <text evidence="6">The sequence shown here is derived from an EMBL/GenBank/DDBJ whole genome shotgun (WGS) entry which is preliminary data.</text>
</comment>
<evidence type="ECO:0000256" key="4">
    <source>
        <dbReference type="ARBA" id="ARBA00022840"/>
    </source>
</evidence>
<dbReference type="GO" id="GO:0042555">
    <property type="term" value="C:MCM complex"/>
    <property type="evidence" value="ECO:0007669"/>
    <property type="project" value="TreeGrafter"/>
</dbReference>
<dbReference type="GO" id="GO:0000727">
    <property type="term" value="P:double-strand break repair via break-induced replication"/>
    <property type="evidence" value="ECO:0007669"/>
    <property type="project" value="TreeGrafter"/>
</dbReference>
<dbReference type="Gene3D" id="3.40.50.300">
    <property type="entry name" value="P-loop containing nucleotide triphosphate hydrolases"/>
    <property type="match status" value="1"/>
</dbReference>